<keyword evidence="7 14" id="KW-1000">Mitochondrion outer membrane</keyword>
<dbReference type="PROSITE" id="PS50222">
    <property type="entry name" value="EF_HAND_2"/>
    <property type="match status" value="1"/>
</dbReference>
<dbReference type="InterPro" id="IPR013566">
    <property type="entry name" value="EF_hand_assoc_1"/>
</dbReference>
<keyword evidence="3 15" id="KW-0812">Transmembrane</keyword>
<dbReference type="PRINTS" id="PR00449">
    <property type="entry name" value="RASTRNSFRMNG"/>
</dbReference>
<dbReference type="Pfam" id="PF08356">
    <property type="entry name" value="EF_assoc_2"/>
    <property type="match status" value="1"/>
</dbReference>
<dbReference type="InterPro" id="IPR002048">
    <property type="entry name" value="EF_hand_dom"/>
</dbReference>
<evidence type="ECO:0000256" key="9">
    <source>
        <dbReference type="ARBA" id="ARBA00022837"/>
    </source>
</evidence>
<proteinExistence type="inferred from homology"/>
<dbReference type="InterPro" id="IPR021181">
    <property type="entry name" value="Miro"/>
</dbReference>
<evidence type="ECO:0000256" key="1">
    <source>
        <dbReference type="ARBA" id="ARBA00004200"/>
    </source>
</evidence>
<dbReference type="GO" id="GO:0007005">
    <property type="term" value="P:mitochondrion organization"/>
    <property type="evidence" value="ECO:0007669"/>
    <property type="project" value="InterPro"/>
</dbReference>
<dbReference type="PROSITE" id="PS00018">
    <property type="entry name" value="EF_HAND_1"/>
    <property type="match status" value="2"/>
</dbReference>
<feature type="transmembrane region" description="Helical" evidence="15">
    <location>
        <begin position="615"/>
        <end position="636"/>
    </location>
</feature>
<dbReference type="InterPro" id="IPR018247">
    <property type="entry name" value="EF_Hand_1_Ca_BS"/>
</dbReference>
<evidence type="ECO:0000256" key="14">
    <source>
        <dbReference type="PIRNR" id="PIRNR037488"/>
    </source>
</evidence>
<dbReference type="InterPro" id="IPR001806">
    <property type="entry name" value="Small_GTPase"/>
</dbReference>
<comment type="subcellular location">
    <subcellularLocation>
        <location evidence="1 14">Mitochondrion outer membrane</location>
        <topology evidence="1 14">Single-pass type IV membrane protein</topology>
    </subcellularLocation>
</comment>
<name>A0A388LL20_CHABU</name>
<evidence type="ECO:0000256" key="12">
    <source>
        <dbReference type="ARBA" id="ARBA00023134"/>
    </source>
</evidence>
<dbReference type="EMBL" id="BFEA01000422">
    <property type="protein sequence ID" value="GBG82922.1"/>
    <property type="molecule type" value="Genomic_DNA"/>
</dbReference>
<keyword evidence="10 15" id="KW-1133">Transmembrane helix</keyword>
<dbReference type="SMART" id="SM00174">
    <property type="entry name" value="RHO"/>
    <property type="match status" value="1"/>
</dbReference>
<dbReference type="FunFam" id="1.10.238.10:FF:000011">
    <property type="entry name" value="Mitochondrial Rho GTPase"/>
    <property type="match status" value="1"/>
</dbReference>
<evidence type="ECO:0000256" key="2">
    <source>
        <dbReference type="ARBA" id="ARBA00007981"/>
    </source>
</evidence>
<dbReference type="InterPro" id="IPR052266">
    <property type="entry name" value="Miro-EF-hand_domain"/>
</dbReference>
<dbReference type="SUPFAM" id="SSF47473">
    <property type="entry name" value="EF-hand"/>
    <property type="match status" value="1"/>
</dbReference>
<organism evidence="18 19">
    <name type="scientific">Chara braunii</name>
    <name type="common">Braun's stonewort</name>
    <dbReference type="NCBI Taxonomy" id="69332"/>
    <lineage>
        <taxon>Eukaryota</taxon>
        <taxon>Viridiplantae</taxon>
        <taxon>Streptophyta</taxon>
        <taxon>Charophyceae</taxon>
        <taxon>Charales</taxon>
        <taxon>Characeae</taxon>
        <taxon>Chara</taxon>
    </lineage>
</organism>
<dbReference type="OrthoDB" id="10020961at2759"/>
<dbReference type="OMA" id="HETTWGI"/>
<evidence type="ECO:0000259" key="17">
    <source>
        <dbReference type="PROSITE" id="PS51423"/>
    </source>
</evidence>
<feature type="domain" description="EF-hand" evidence="16">
    <location>
        <begin position="306"/>
        <end position="341"/>
    </location>
</feature>
<evidence type="ECO:0000259" key="16">
    <source>
        <dbReference type="PROSITE" id="PS50222"/>
    </source>
</evidence>
<keyword evidence="6 14" id="KW-0547">Nucleotide-binding</keyword>
<dbReference type="SMART" id="SM00173">
    <property type="entry name" value="RAS"/>
    <property type="match status" value="1"/>
</dbReference>
<dbReference type="GO" id="GO:0005509">
    <property type="term" value="F:calcium ion binding"/>
    <property type="evidence" value="ECO:0007669"/>
    <property type="project" value="InterPro"/>
</dbReference>
<keyword evidence="5" id="KW-0677">Repeat</keyword>
<dbReference type="Gramene" id="GBG82922">
    <property type="protein sequence ID" value="GBG82922"/>
    <property type="gene ID" value="CBR_g36449"/>
</dbReference>
<keyword evidence="13 14" id="KW-0472">Membrane</keyword>
<reference evidence="18 19" key="1">
    <citation type="journal article" date="2018" name="Cell">
        <title>The Chara Genome: Secondary Complexity and Implications for Plant Terrestrialization.</title>
        <authorList>
            <person name="Nishiyama T."/>
            <person name="Sakayama H."/>
            <person name="Vries J.D."/>
            <person name="Buschmann H."/>
            <person name="Saint-Marcoux D."/>
            <person name="Ullrich K.K."/>
            <person name="Haas F.B."/>
            <person name="Vanderstraeten L."/>
            <person name="Becker D."/>
            <person name="Lang D."/>
            <person name="Vosolsobe S."/>
            <person name="Rombauts S."/>
            <person name="Wilhelmsson P.K.I."/>
            <person name="Janitza P."/>
            <person name="Kern R."/>
            <person name="Heyl A."/>
            <person name="Rumpler F."/>
            <person name="Villalobos L.I.A.C."/>
            <person name="Clay J.M."/>
            <person name="Skokan R."/>
            <person name="Toyoda A."/>
            <person name="Suzuki Y."/>
            <person name="Kagoshima H."/>
            <person name="Schijlen E."/>
            <person name="Tajeshwar N."/>
            <person name="Catarino B."/>
            <person name="Hetherington A.J."/>
            <person name="Saltykova A."/>
            <person name="Bonnot C."/>
            <person name="Breuninger H."/>
            <person name="Symeonidi A."/>
            <person name="Radhakrishnan G.V."/>
            <person name="Van Nieuwerburgh F."/>
            <person name="Deforce D."/>
            <person name="Chang C."/>
            <person name="Karol K.G."/>
            <person name="Hedrich R."/>
            <person name="Ulvskov P."/>
            <person name="Glockner G."/>
            <person name="Delwiche C.F."/>
            <person name="Petrasek J."/>
            <person name="Van de Peer Y."/>
            <person name="Friml J."/>
            <person name="Beilby M."/>
            <person name="Dolan L."/>
            <person name="Kohara Y."/>
            <person name="Sugano S."/>
            <person name="Fujiyama A."/>
            <person name="Delaux P.-M."/>
            <person name="Quint M."/>
            <person name="TheiBen G."/>
            <person name="Hagemann M."/>
            <person name="Harholt J."/>
            <person name="Dunand C."/>
            <person name="Zachgo S."/>
            <person name="Langdale J."/>
            <person name="Maumus F."/>
            <person name="Straeten D.V.D."/>
            <person name="Gould S.B."/>
            <person name="Rensing S.A."/>
        </authorList>
    </citation>
    <scope>NUCLEOTIDE SEQUENCE [LARGE SCALE GENOMIC DNA]</scope>
    <source>
        <strain evidence="18 19">S276</strain>
    </source>
</reference>
<dbReference type="Gene3D" id="3.40.50.300">
    <property type="entry name" value="P-loop containing nucleotide triphosphate hydrolases"/>
    <property type="match status" value="2"/>
</dbReference>
<dbReference type="PROSITE" id="PS51423">
    <property type="entry name" value="MIRO"/>
    <property type="match status" value="1"/>
</dbReference>
<evidence type="ECO:0000256" key="13">
    <source>
        <dbReference type="ARBA" id="ARBA00023136"/>
    </source>
</evidence>
<comment type="caution">
    <text evidence="18">The sequence shown here is derived from an EMBL/GenBank/DDBJ whole genome shotgun (WGS) entry which is preliminary data.</text>
</comment>
<protein>
    <recommendedName>
        <fullName evidence="14">Mitochondrial Rho GTPase</fullName>
        <ecNumber evidence="14">3.6.5.-</ecNumber>
    </recommendedName>
</protein>
<keyword evidence="8 14" id="KW-0378">Hydrolase</keyword>
<dbReference type="PANTHER" id="PTHR46819:SF1">
    <property type="entry name" value="EF-HAND CALCIUM-BINDING DOMAIN-CONTAINING PROTEIN 7"/>
    <property type="match status" value="1"/>
</dbReference>
<dbReference type="InterPro" id="IPR027417">
    <property type="entry name" value="P-loop_NTPase"/>
</dbReference>
<evidence type="ECO:0000313" key="18">
    <source>
        <dbReference type="EMBL" id="GBG82922.1"/>
    </source>
</evidence>
<dbReference type="Pfam" id="PF00071">
    <property type="entry name" value="Ras"/>
    <property type="match status" value="2"/>
</dbReference>
<evidence type="ECO:0000256" key="6">
    <source>
        <dbReference type="ARBA" id="ARBA00022741"/>
    </source>
</evidence>
<dbReference type="Gene3D" id="1.10.238.10">
    <property type="entry name" value="EF-hand"/>
    <property type="match status" value="2"/>
</dbReference>
<keyword evidence="4" id="KW-0479">Metal-binding</keyword>
<accession>A0A388LL20</accession>
<dbReference type="SUPFAM" id="SSF52540">
    <property type="entry name" value="P-loop containing nucleoside triphosphate hydrolases"/>
    <property type="match status" value="2"/>
</dbReference>
<evidence type="ECO:0000256" key="11">
    <source>
        <dbReference type="ARBA" id="ARBA00023128"/>
    </source>
</evidence>
<evidence type="ECO:0000256" key="4">
    <source>
        <dbReference type="ARBA" id="ARBA00022723"/>
    </source>
</evidence>
<keyword evidence="11 14" id="KW-0496">Mitochondrion</keyword>
<evidence type="ECO:0000256" key="7">
    <source>
        <dbReference type="ARBA" id="ARBA00022787"/>
    </source>
</evidence>
<dbReference type="SMART" id="SM00175">
    <property type="entry name" value="RAB"/>
    <property type="match status" value="1"/>
</dbReference>
<dbReference type="Proteomes" id="UP000265515">
    <property type="component" value="Unassembled WGS sequence"/>
</dbReference>
<dbReference type="GO" id="GO:0003924">
    <property type="term" value="F:GTPase activity"/>
    <property type="evidence" value="ECO:0007669"/>
    <property type="project" value="InterPro"/>
</dbReference>
<dbReference type="AlphaFoldDB" id="A0A388LL20"/>
<dbReference type="PIRSF" id="PIRSF037488">
    <property type="entry name" value="Mt_Rho_GTPase"/>
    <property type="match status" value="1"/>
</dbReference>
<evidence type="ECO:0000256" key="5">
    <source>
        <dbReference type="ARBA" id="ARBA00022737"/>
    </source>
</evidence>
<evidence type="ECO:0000256" key="3">
    <source>
        <dbReference type="ARBA" id="ARBA00022692"/>
    </source>
</evidence>
<keyword evidence="12 14" id="KW-0342">GTP-binding</keyword>
<dbReference type="InterPro" id="IPR013567">
    <property type="entry name" value="EF_hand_assoc_2"/>
</dbReference>
<dbReference type="GO" id="GO:0005525">
    <property type="term" value="F:GTP binding"/>
    <property type="evidence" value="ECO:0007669"/>
    <property type="project" value="UniProtKB-KW"/>
</dbReference>
<dbReference type="STRING" id="69332.A0A388LL20"/>
<dbReference type="InterPro" id="IPR011992">
    <property type="entry name" value="EF-hand-dom_pair"/>
</dbReference>
<evidence type="ECO:0000313" key="19">
    <source>
        <dbReference type="Proteomes" id="UP000265515"/>
    </source>
</evidence>
<dbReference type="InterPro" id="IPR020860">
    <property type="entry name" value="MIRO_dom"/>
</dbReference>
<gene>
    <name evidence="18" type="ORF">CBR_g36449</name>
</gene>
<evidence type="ECO:0000256" key="15">
    <source>
        <dbReference type="SAM" id="Phobius"/>
    </source>
</evidence>
<dbReference type="EC" id="3.6.5.-" evidence="14"/>
<dbReference type="PANTHER" id="PTHR46819">
    <property type="entry name" value="EF-HAND CALCIUM-BINDING DOMAIN-CONTAINING PROTEIN 7"/>
    <property type="match status" value="1"/>
</dbReference>
<comment type="similarity">
    <text evidence="2 14">Belongs to the mitochondrial Rho GTPase family.</text>
</comment>
<keyword evidence="9 14" id="KW-0106">Calcium</keyword>
<evidence type="ECO:0000256" key="8">
    <source>
        <dbReference type="ARBA" id="ARBA00022801"/>
    </source>
</evidence>
<evidence type="ECO:0000256" key="10">
    <source>
        <dbReference type="ARBA" id="ARBA00022989"/>
    </source>
</evidence>
<sequence length="642" mass="71734">MSRPPVRIVVIGDKGTGKSSLIVAAATEEFPEKTPPVIPPARLPPDLFPDKEAMLVVDTSSRPEDRKTLEEEILKAEAILLTYACDNQSSFDRLHAWWLPELRRLHVSVPIILVGCKSDLRNDSQPGPDQMLQPIMHEHREIDSCMECSAQKIHGVMDVFHQAEKSVLHPIGPLFDQRKLCLKPACVHALKRIFRLCDTDRDDVLDDIELNNFQMKCFDAPLQPAELEGVKSVVFDKMPAGVSDRGLNLAGFLYLHALFIEKARQETTWTVLRTFGYGNDLRLRDELLENPSFKRAPDQSVELTPVAMEFLKQMFLLHDDDGDNALNRDELEELFSTSPANPWASDPRYTDSAEVNVPMGALTMDGFLAQWAMMTLLDPRAALAHLIYLTYPQDPATAFVVTDRRRGDRKRKQTKRNVFQCFVFGAEKAGKSALLDRLLGKQFEAGHVRTASDRYATNVVECENVGEEGGKGTKVLVMREIPDDRAKKVLEDVNEMAACDVAAFVYDTSSRTSSHRALELLEKLAEHGEATWNEVPAILVANKDDLDPDSVAIGATAKVCLDMGLANPIPISLKLGDTANVFQQIIEVAMKPHLSIPITEKGKVHKRYKHMCTQAVYATAVGMTVLAAGYIVYRVYTSRKQQ</sequence>
<dbReference type="Pfam" id="PF08355">
    <property type="entry name" value="EF_assoc_1"/>
    <property type="match status" value="1"/>
</dbReference>
<dbReference type="GO" id="GO:0005741">
    <property type="term" value="C:mitochondrial outer membrane"/>
    <property type="evidence" value="ECO:0007669"/>
    <property type="project" value="UniProtKB-SubCell"/>
</dbReference>
<keyword evidence="19" id="KW-1185">Reference proteome</keyword>
<feature type="domain" description="Miro" evidence="17">
    <location>
        <begin position="3"/>
        <end position="169"/>
    </location>
</feature>